<keyword evidence="8 12" id="KW-0472">Membrane</keyword>
<dbReference type="Pfam" id="PF00102">
    <property type="entry name" value="Y_phosphatase"/>
    <property type="match status" value="1"/>
</dbReference>
<gene>
    <name evidence="18" type="primary">LOC115024425</name>
</gene>
<dbReference type="InterPro" id="IPR000242">
    <property type="entry name" value="PTP_cat"/>
</dbReference>
<dbReference type="SUPFAM" id="SSF49265">
    <property type="entry name" value="Fibronectin type III"/>
    <property type="match status" value="6"/>
</dbReference>
<dbReference type="Gene3D" id="2.60.40.10">
    <property type="entry name" value="Immunoglobulins"/>
    <property type="match status" value="10"/>
</dbReference>
<evidence type="ECO:0000259" key="14">
    <source>
        <dbReference type="PROSITE" id="PS50055"/>
    </source>
</evidence>
<name>A0A6J2RNK6_COTGO</name>
<evidence type="ECO:0000256" key="2">
    <source>
        <dbReference type="ARBA" id="ARBA00013064"/>
    </source>
</evidence>
<evidence type="ECO:0000256" key="7">
    <source>
        <dbReference type="ARBA" id="ARBA00022989"/>
    </source>
</evidence>
<evidence type="ECO:0000256" key="8">
    <source>
        <dbReference type="ARBA" id="ARBA00023136"/>
    </source>
</evidence>
<evidence type="ECO:0000256" key="1">
    <source>
        <dbReference type="ARBA" id="ARBA00004479"/>
    </source>
</evidence>
<evidence type="ECO:0000256" key="13">
    <source>
        <dbReference type="SAM" id="SignalP"/>
    </source>
</evidence>
<dbReference type="InterPro" id="IPR000387">
    <property type="entry name" value="Tyr_Pase_dom"/>
</dbReference>
<evidence type="ECO:0000256" key="11">
    <source>
        <dbReference type="SAM" id="MobiDB-lite"/>
    </source>
</evidence>
<accession>A0A6J2RNK6</accession>
<keyword evidence="6" id="KW-0904">Protein phosphatase</keyword>
<dbReference type="PROSITE" id="PS50853">
    <property type="entry name" value="FN3"/>
    <property type="match status" value="5"/>
</dbReference>
<reference evidence="18" key="1">
    <citation type="submission" date="2025-08" db="UniProtKB">
        <authorList>
            <consortium name="RefSeq"/>
        </authorList>
    </citation>
    <scope>IDENTIFICATION</scope>
</reference>
<dbReference type="PROSITE" id="PS50056">
    <property type="entry name" value="TYR_PHOSPHATASE_2"/>
    <property type="match status" value="1"/>
</dbReference>
<dbReference type="PANTHER" id="PTHR46957:SF10">
    <property type="entry name" value="PROTEIN TYROSINE PHOSPHATASE, RECEPTOR TYPE, H"/>
    <property type="match status" value="1"/>
</dbReference>
<dbReference type="RefSeq" id="XP_029311806.1">
    <property type="nucleotide sequence ID" value="XM_029455946.1"/>
</dbReference>
<dbReference type="GO" id="GO:0043235">
    <property type="term" value="C:receptor complex"/>
    <property type="evidence" value="ECO:0007669"/>
    <property type="project" value="TreeGrafter"/>
</dbReference>
<dbReference type="FunFam" id="3.90.190.10:FF:000009">
    <property type="entry name" value="Receptor-type tyrosine-protein phosphatase beta"/>
    <property type="match status" value="1"/>
</dbReference>
<evidence type="ECO:0000256" key="3">
    <source>
        <dbReference type="ARBA" id="ARBA00022692"/>
    </source>
</evidence>
<dbReference type="Pfam" id="PF00041">
    <property type="entry name" value="fn3"/>
    <property type="match status" value="9"/>
</dbReference>
<dbReference type="InterPro" id="IPR003961">
    <property type="entry name" value="FN3_dom"/>
</dbReference>
<keyword evidence="3 12" id="KW-0812">Transmembrane</keyword>
<dbReference type="PROSITE" id="PS00383">
    <property type="entry name" value="TYR_PHOSPHATASE_1"/>
    <property type="match status" value="1"/>
</dbReference>
<keyword evidence="9" id="KW-0325">Glycoprotein</keyword>
<dbReference type="EC" id="3.1.3.48" evidence="2"/>
<comment type="subcellular location">
    <subcellularLocation>
        <location evidence="1">Membrane</location>
        <topology evidence="1">Single-pass type I membrane protein</topology>
    </subcellularLocation>
</comment>
<evidence type="ECO:0000313" key="17">
    <source>
        <dbReference type="Proteomes" id="UP000504630"/>
    </source>
</evidence>
<evidence type="ECO:0000259" key="15">
    <source>
        <dbReference type="PROSITE" id="PS50056"/>
    </source>
</evidence>
<evidence type="ECO:0000256" key="9">
    <source>
        <dbReference type="ARBA" id="ARBA00023180"/>
    </source>
</evidence>
<dbReference type="SUPFAM" id="SSF52799">
    <property type="entry name" value="(Phosphotyrosine protein) phosphatases II"/>
    <property type="match status" value="1"/>
</dbReference>
<feature type="domain" description="Fibronectin type-III" evidence="16">
    <location>
        <begin position="828"/>
        <end position="917"/>
    </location>
</feature>
<dbReference type="GO" id="GO:0004725">
    <property type="term" value="F:protein tyrosine phosphatase activity"/>
    <property type="evidence" value="ECO:0007669"/>
    <property type="project" value="UniProtKB-EC"/>
</dbReference>
<dbReference type="InterPro" id="IPR013783">
    <property type="entry name" value="Ig-like_fold"/>
</dbReference>
<dbReference type="InterPro" id="IPR036116">
    <property type="entry name" value="FN3_sf"/>
</dbReference>
<evidence type="ECO:0000259" key="16">
    <source>
        <dbReference type="PROSITE" id="PS50853"/>
    </source>
</evidence>
<evidence type="ECO:0000256" key="10">
    <source>
        <dbReference type="ARBA" id="ARBA00051722"/>
    </source>
</evidence>
<evidence type="ECO:0000256" key="12">
    <source>
        <dbReference type="SAM" id="Phobius"/>
    </source>
</evidence>
<dbReference type="GO" id="GO:0016020">
    <property type="term" value="C:membrane"/>
    <property type="evidence" value="ECO:0007669"/>
    <property type="project" value="UniProtKB-SubCell"/>
</dbReference>
<feature type="region of interest" description="Disordered" evidence="11">
    <location>
        <begin position="32"/>
        <end position="54"/>
    </location>
</feature>
<feature type="chain" id="PRO_5026782749" description="protein-tyrosine-phosphatase" evidence="13">
    <location>
        <begin position="29"/>
        <end position="1363"/>
    </location>
</feature>
<keyword evidence="17" id="KW-1185">Reference proteome</keyword>
<dbReference type="Gene3D" id="3.90.190.10">
    <property type="entry name" value="Protein tyrosine phosphatase superfamily"/>
    <property type="match status" value="1"/>
</dbReference>
<dbReference type="GeneID" id="115024425"/>
<dbReference type="PRINTS" id="PR00700">
    <property type="entry name" value="PRTYPHPHTASE"/>
</dbReference>
<feature type="domain" description="Fibronectin type-III" evidence="16">
    <location>
        <begin position="484"/>
        <end position="573"/>
    </location>
</feature>
<evidence type="ECO:0000256" key="5">
    <source>
        <dbReference type="ARBA" id="ARBA00022801"/>
    </source>
</evidence>
<organism evidence="17 18">
    <name type="scientific">Cottoperca gobio</name>
    <name type="common">Frogmouth</name>
    <name type="synonym">Aphritis gobio</name>
    <dbReference type="NCBI Taxonomy" id="56716"/>
    <lineage>
        <taxon>Eukaryota</taxon>
        <taxon>Metazoa</taxon>
        <taxon>Chordata</taxon>
        <taxon>Craniata</taxon>
        <taxon>Vertebrata</taxon>
        <taxon>Euteleostomi</taxon>
        <taxon>Actinopterygii</taxon>
        <taxon>Neopterygii</taxon>
        <taxon>Teleostei</taxon>
        <taxon>Neoteleostei</taxon>
        <taxon>Acanthomorphata</taxon>
        <taxon>Eupercaria</taxon>
        <taxon>Perciformes</taxon>
        <taxon>Notothenioidei</taxon>
        <taxon>Bovichtidae</taxon>
        <taxon>Cottoperca</taxon>
    </lineage>
</organism>
<evidence type="ECO:0000313" key="18">
    <source>
        <dbReference type="RefSeq" id="XP_029311806.1"/>
    </source>
</evidence>
<keyword evidence="5" id="KW-0378">Hydrolase</keyword>
<keyword evidence="4 13" id="KW-0732">Signal</keyword>
<feature type="transmembrane region" description="Helical" evidence="12">
    <location>
        <begin position="1002"/>
        <end position="1025"/>
    </location>
</feature>
<feature type="domain" description="Fibronectin type-III" evidence="16">
    <location>
        <begin position="656"/>
        <end position="745"/>
    </location>
</feature>
<dbReference type="SMART" id="SM00060">
    <property type="entry name" value="FN3"/>
    <property type="match status" value="11"/>
</dbReference>
<dbReference type="InterPro" id="IPR016130">
    <property type="entry name" value="Tyr_Pase_AS"/>
</dbReference>
<dbReference type="SMART" id="SM00194">
    <property type="entry name" value="PTPc"/>
    <property type="match status" value="1"/>
</dbReference>
<protein>
    <recommendedName>
        <fullName evidence="2">protein-tyrosine-phosphatase</fullName>
        <ecNumber evidence="2">3.1.3.48</ecNumber>
    </recommendedName>
</protein>
<dbReference type="PANTHER" id="PTHR46957">
    <property type="entry name" value="CYTOKINE RECEPTOR"/>
    <property type="match status" value="1"/>
</dbReference>
<evidence type="ECO:0000256" key="4">
    <source>
        <dbReference type="ARBA" id="ARBA00022729"/>
    </source>
</evidence>
<dbReference type="CDD" id="cd00063">
    <property type="entry name" value="FN3"/>
    <property type="match status" value="9"/>
</dbReference>
<feature type="domain" description="Tyrosine-protein phosphatase" evidence="14">
    <location>
        <begin position="1071"/>
        <end position="1330"/>
    </location>
</feature>
<keyword evidence="7 12" id="KW-1133">Transmembrane helix</keyword>
<feature type="domain" description="Tyrosine specific protein phosphatases" evidence="15">
    <location>
        <begin position="1248"/>
        <end position="1321"/>
    </location>
</feature>
<dbReference type="InParanoid" id="A0A6J2RNK6"/>
<dbReference type="InterPro" id="IPR003595">
    <property type="entry name" value="Tyr_Pase_cat"/>
</dbReference>
<dbReference type="SMART" id="SM00404">
    <property type="entry name" value="PTPc_motif"/>
    <property type="match status" value="1"/>
</dbReference>
<feature type="domain" description="Fibronectin type-III" evidence="16">
    <location>
        <begin position="54"/>
        <end position="143"/>
    </location>
</feature>
<dbReference type="Proteomes" id="UP000504630">
    <property type="component" value="Chromosome 19"/>
</dbReference>
<dbReference type="KEGG" id="cgob:115024425"/>
<dbReference type="InterPro" id="IPR050713">
    <property type="entry name" value="RTP_Phos/Ushers"/>
</dbReference>
<feature type="signal peptide" evidence="13">
    <location>
        <begin position="1"/>
        <end position="28"/>
    </location>
</feature>
<comment type="catalytic activity">
    <reaction evidence="10">
        <text>O-phospho-L-tyrosyl-[protein] + H2O = L-tyrosyl-[protein] + phosphate</text>
        <dbReference type="Rhea" id="RHEA:10684"/>
        <dbReference type="Rhea" id="RHEA-COMP:10136"/>
        <dbReference type="Rhea" id="RHEA-COMP:20101"/>
        <dbReference type="ChEBI" id="CHEBI:15377"/>
        <dbReference type="ChEBI" id="CHEBI:43474"/>
        <dbReference type="ChEBI" id="CHEBI:46858"/>
        <dbReference type="ChEBI" id="CHEBI:61978"/>
        <dbReference type="EC" id="3.1.3.48"/>
    </reaction>
</comment>
<dbReference type="OrthoDB" id="8609993at2759"/>
<dbReference type="InterPro" id="IPR029021">
    <property type="entry name" value="Prot-tyrosine_phosphatase-like"/>
</dbReference>
<dbReference type="PROSITE" id="PS50055">
    <property type="entry name" value="TYR_PHOSPHATASE_PTP"/>
    <property type="match status" value="1"/>
</dbReference>
<proteinExistence type="predicted"/>
<evidence type="ECO:0000256" key="6">
    <source>
        <dbReference type="ARBA" id="ARBA00022912"/>
    </source>
</evidence>
<feature type="domain" description="Fibronectin type-III" evidence="16">
    <location>
        <begin position="312"/>
        <end position="401"/>
    </location>
</feature>
<sequence length="1363" mass="150617">MKLLSFKITSDHFLLCVFLSLLWGVTYSTTTAPTASTSSTGSTGSTASTASTAAPENVENVTVLGQNETSITVQWKTVDGILNYTLVYNDKDTNITASEGQHNVTLTISGLTSANKYDFILYSLSENVRSSGVNFSAVTAPPDVENVTVLGQNETSITVQWKTVVKILDYTLVYNDKDTNITASKAQDNVILTISGLTSATKYDFILYSLFENVRSSGVNFSAVTAPPDVENVTVLGQNETSITVQWKTVGKILDYTLVYNDKDINITASKAQDNVTLTISGLTSATKYDFILYSLFENVRSSGVNFSAVTAPEDVENVTVLTQNETSITVQWKTVGNILNYTLVYNDKDINITASEGQHNVTLTISGLTSANKYDFILYSLFENVRSSGVNFSAVTAPEDVENVTVLGQNETSITVQWKTVGNILDYTLVYNDKDINITASEGQHNVTLTISGLTSATKYDFILFSLFVKVRSSGVNFSAVTAPENVENVTVLGQNETSITVQWKTVDGILDYTLVYNDKDINITASEGQHNVTLTISGLTSATKYDFILFSLFVKVRSSGVNFSAVTAPEDVENVTVLGQNETSITVQWKTVGNILDYTLVYNDKDINITASKGQHNVTLTISGLTSANKYDFILFSLFVKVRSSGVNFSAVTAPEDVENVTVLGQNETSITVQWKTVGKILDYTLVYNDKDINITVSEGQDNVILTISGLTSATKYDFILFSLFVKVRSSGVNFSAVTAPEDVENVTVLGQNETSITVQWKTVVNILDYTLVYNDKDINFTASKGQDNVILTISGLTSANIHDFILYSLFEKVRSSGVNVRAVTAPRNTEEFELVRRNETSITVQWKKVVNILNYTLVYNEINLYITASEGRDKVTYTISGLTSGTKYDFILYSLFENVRSSGVNFSAVTVPPYLSAHCEYSAAGYSVFIVWNKPDGVWTSVEVNVTGKTTPVPGNEQHSIKISGFQPAKTYEVSLSSVSGTVRSRPFVFSCHTDPRGVIAGSVLAILLLGVLVGVAVLIYFKRPDIISRNKQFIGGSRRSNKKFKAISVANFPDHFSQLDVDEKRGFSQEYESLMPVGTDQTRMDAILPENKAKNRFNNVLPYDWCRVKLTTSNPNGTSDYINASYMPGYNSNREYIATQGPLPTTANDFWRMIWEERVKGIVMVTNCTEGGRTKCDRYWPADSRPVRYGDLSVTIRSEQQEPDWTLREFSVKHTNNSAERKVKHFHFTAWPDHGVPQGTELLIQFRGLVRQHIEREGAGAPTVVHCSAGVGRTGTIMALDVLLQQLEKERAVGINGFVHKMRLSRPHMVQTESQYVFLHQCIMDCLQANEKTEENIYENVDMIYANATALKQFSNTNT</sequence>